<dbReference type="GO" id="GO:1990961">
    <property type="term" value="P:xenobiotic detoxification by transmembrane export across the plasma membrane"/>
    <property type="evidence" value="ECO:0007669"/>
    <property type="project" value="InterPro"/>
</dbReference>
<dbReference type="InterPro" id="IPR002528">
    <property type="entry name" value="MATE_fam"/>
</dbReference>
<keyword evidence="4 6" id="KW-1133">Transmembrane helix</keyword>
<gene>
    <name evidence="7" type="ORF">BD310DRAFT_831584</name>
</gene>
<dbReference type="Pfam" id="PF01554">
    <property type="entry name" value="MatE"/>
    <property type="match status" value="2"/>
</dbReference>
<sequence>MNIIGYLGWCIALGGTTALDTLGSQAFTGGDRASVSVHLQRCITLLWLLFVPVAIFWTYMEPVLLLLGQEERLAHDVQSFLRVLVFGAPGYIGFESLKKYLQCQGIMRASTYVLIAVAPINLVLNVILVHHTSLGLLGSPLAISITFWLCFIFLALFTYLSPAHRKNGTWAGFHFGLVLDAGSCANFLKLALPGILMVGTEWAAFEIVALAAGRLGSLPLAAQSVIMTTDQIMNTIPFGIGVAASTRVGNLIGARLPDAAKRAAHASALLSVVIGAIVMVGLVTTKDIFGYIYSDDDDVAALVSKVMPLVASFQIADGLAGSCGGVLRGQGRQHLGAFFNLIAYYVLALPLGVTLAFHPNTHLGLQGLWIGQVIALFIVGLGEYTVVWVGTDWEKEVRHGIERNQAEAKRRQMREHRGQVAETA</sequence>
<dbReference type="GO" id="GO:0015297">
    <property type="term" value="F:antiporter activity"/>
    <property type="evidence" value="ECO:0007669"/>
    <property type="project" value="InterPro"/>
</dbReference>
<organism evidence="7 8">
    <name type="scientific">Dichomitus squalens</name>
    <dbReference type="NCBI Taxonomy" id="114155"/>
    <lineage>
        <taxon>Eukaryota</taxon>
        <taxon>Fungi</taxon>
        <taxon>Dikarya</taxon>
        <taxon>Basidiomycota</taxon>
        <taxon>Agaricomycotina</taxon>
        <taxon>Agaricomycetes</taxon>
        <taxon>Polyporales</taxon>
        <taxon>Polyporaceae</taxon>
        <taxon>Dichomitus</taxon>
    </lineage>
</organism>
<reference evidence="7 8" key="1">
    <citation type="submission" date="2019-01" db="EMBL/GenBank/DDBJ databases">
        <title>Draft genome sequences of three monokaryotic isolates of the white-rot basidiomycete fungus Dichomitus squalens.</title>
        <authorList>
            <consortium name="DOE Joint Genome Institute"/>
            <person name="Lopez S.C."/>
            <person name="Andreopoulos B."/>
            <person name="Pangilinan J."/>
            <person name="Lipzen A."/>
            <person name="Riley R."/>
            <person name="Ahrendt S."/>
            <person name="Ng V."/>
            <person name="Barry K."/>
            <person name="Daum C."/>
            <person name="Grigoriev I.V."/>
            <person name="Hilden K.S."/>
            <person name="Makela M.R."/>
            <person name="de Vries R.P."/>
        </authorList>
    </citation>
    <scope>NUCLEOTIDE SEQUENCE [LARGE SCALE GENOMIC DNA]</scope>
    <source>
        <strain evidence="7 8">CBS 464.89</strain>
    </source>
</reference>
<evidence type="ECO:0000313" key="7">
    <source>
        <dbReference type="EMBL" id="TBU52763.1"/>
    </source>
</evidence>
<keyword evidence="5 6" id="KW-0472">Membrane</keyword>
<accession>A0A4V2K6M0</accession>
<dbReference type="Proteomes" id="UP000292082">
    <property type="component" value="Unassembled WGS sequence"/>
</dbReference>
<keyword evidence="3 6" id="KW-0812">Transmembrane</keyword>
<evidence type="ECO:0000256" key="2">
    <source>
        <dbReference type="ARBA" id="ARBA00010199"/>
    </source>
</evidence>
<evidence type="ECO:0000256" key="4">
    <source>
        <dbReference type="ARBA" id="ARBA00022989"/>
    </source>
</evidence>
<dbReference type="InterPro" id="IPR045069">
    <property type="entry name" value="MATE_euk"/>
</dbReference>
<feature type="transmembrane region" description="Helical" evidence="6">
    <location>
        <begin position="263"/>
        <end position="283"/>
    </location>
</feature>
<name>A0A4V2K6M0_9APHY</name>
<dbReference type="EMBL" id="ML145238">
    <property type="protein sequence ID" value="TBU52763.1"/>
    <property type="molecule type" value="Genomic_DNA"/>
</dbReference>
<evidence type="ECO:0000256" key="3">
    <source>
        <dbReference type="ARBA" id="ARBA00022692"/>
    </source>
</evidence>
<feature type="transmembrane region" description="Helical" evidence="6">
    <location>
        <begin position="42"/>
        <end position="60"/>
    </location>
</feature>
<dbReference type="PANTHER" id="PTHR11206">
    <property type="entry name" value="MULTIDRUG RESISTANCE PROTEIN"/>
    <property type="match status" value="1"/>
</dbReference>
<evidence type="ECO:0000256" key="5">
    <source>
        <dbReference type="ARBA" id="ARBA00023136"/>
    </source>
</evidence>
<protein>
    <submittedName>
        <fullName evidence="7">MOP flippase</fullName>
    </submittedName>
</protein>
<comment type="subcellular location">
    <subcellularLocation>
        <location evidence="1">Membrane</location>
        <topology evidence="1">Multi-pass membrane protein</topology>
    </subcellularLocation>
</comment>
<feature type="transmembrane region" description="Helical" evidence="6">
    <location>
        <begin position="369"/>
        <end position="389"/>
    </location>
</feature>
<evidence type="ECO:0000313" key="8">
    <source>
        <dbReference type="Proteomes" id="UP000292082"/>
    </source>
</evidence>
<feature type="transmembrane region" description="Helical" evidence="6">
    <location>
        <begin position="109"/>
        <end position="129"/>
    </location>
</feature>
<dbReference type="GO" id="GO:0016020">
    <property type="term" value="C:membrane"/>
    <property type="evidence" value="ECO:0007669"/>
    <property type="project" value="UniProtKB-SubCell"/>
</dbReference>
<dbReference type="STRING" id="114155.A0A4V2K6M0"/>
<dbReference type="GO" id="GO:0042910">
    <property type="term" value="F:xenobiotic transmembrane transporter activity"/>
    <property type="evidence" value="ECO:0007669"/>
    <property type="project" value="InterPro"/>
</dbReference>
<dbReference type="CDD" id="cd13132">
    <property type="entry name" value="MATE_eukaryotic"/>
    <property type="match status" value="1"/>
</dbReference>
<feature type="transmembrane region" description="Helical" evidence="6">
    <location>
        <begin position="337"/>
        <end position="357"/>
    </location>
</feature>
<dbReference type="AlphaFoldDB" id="A0A4V2K6M0"/>
<evidence type="ECO:0000256" key="1">
    <source>
        <dbReference type="ARBA" id="ARBA00004141"/>
    </source>
</evidence>
<keyword evidence="8" id="KW-1185">Reference proteome</keyword>
<evidence type="ECO:0000256" key="6">
    <source>
        <dbReference type="SAM" id="Phobius"/>
    </source>
</evidence>
<dbReference type="NCBIfam" id="TIGR00797">
    <property type="entry name" value="matE"/>
    <property type="match status" value="1"/>
</dbReference>
<comment type="similarity">
    <text evidence="2">Belongs to the multi antimicrobial extrusion (MATE) (TC 2.A.66.1) family.</text>
</comment>
<feature type="transmembrane region" description="Helical" evidence="6">
    <location>
        <begin position="141"/>
        <end position="160"/>
    </location>
</feature>
<proteinExistence type="inferred from homology"/>